<accession>A0AAN8ZZ32</accession>
<evidence type="ECO:0000313" key="2">
    <source>
        <dbReference type="EMBL" id="KAK7044036.1"/>
    </source>
</evidence>
<dbReference type="AlphaFoldDB" id="A0AAN8ZZ32"/>
<proteinExistence type="predicted"/>
<dbReference type="Proteomes" id="UP001381693">
    <property type="component" value="Unassembled WGS sequence"/>
</dbReference>
<dbReference type="EMBL" id="JAXCGZ010021749">
    <property type="protein sequence ID" value="KAK7044036.1"/>
    <property type="molecule type" value="Genomic_DNA"/>
</dbReference>
<feature type="region of interest" description="Disordered" evidence="1">
    <location>
        <begin position="134"/>
        <end position="173"/>
    </location>
</feature>
<feature type="non-terminal residue" evidence="2">
    <location>
        <position position="1"/>
    </location>
</feature>
<dbReference type="EMBL" id="JAXCGZ010018178">
    <property type="protein sequence ID" value="KAK7067501.1"/>
    <property type="molecule type" value="Genomic_DNA"/>
</dbReference>
<protein>
    <submittedName>
        <fullName evidence="2">Uncharacterized protein</fullName>
    </submittedName>
</protein>
<reference evidence="2 4" key="1">
    <citation type="submission" date="2023-11" db="EMBL/GenBank/DDBJ databases">
        <title>Halocaridina rubra genome assembly.</title>
        <authorList>
            <person name="Smith C."/>
        </authorList>
    </citation>
    <scope>NUCLEOTIDE SEQUENCE [LARGE SCALE GENOMIC DNA]</scope>
    <source>
        <strain evidence="2">EP-1</strain>
        <tissue evidence="2">Whole</tissue>
    </source>
</reference>
<evidence type="ECO:0000256" key="1">
    <source>
        <dbReference type="SAM" id="MobiDB-lite"/>
    </source>
</evidence>
<feature type="compositionally biased region" description="Low complexity" evidence="1">
    <location>
        <begin position="150"/>
        <end position="165"/>
    </location>
</feature>
<sequence length="173" mass="17270">FDGFGDILKPEGSIGGGSAAVNASPAAAPLGTATQAVPATSQPTKLISGDLDMSLSSLVDNLNIKGPVAQKGQWSSPKTQAKTGGAGWTPAAPTSAMGGYRSPMPGQQMAAPGVQTGQWNPGMQMPGTFPQQPVQGMGMPVGVMPGGFPAGTQPPAQPSQPTQPSNFDPFGAL</sequence>
<gene>
    <name evidence="2" type="ORF">SK128_019458</name>
    <name evidence="3" type="ORF">SK128_027894</name>
</gene>
<keyword evidence="4" id="KW-1185">Reference proteome</keyword>
<evidence type="ECO:0000313" key="4">
    <source>
        <dbReference type="Proteomes" id="UP001381693"/>
    </source>
</evidence>
<comment type="caution">
    <text evidence="2">The sequence shown here is derived from an EMBL/GenBank/DDBJ whole genome shotgun (WGS) entry which is preliminary data.</text>
</comment>
<feature type="region of interest" description="Disordered" evidence="1">
    <location>
        <begin position="69"/>
        <end position="112"/>
    </location>
</feature>
<feature type="compositionally biased region" description="Polar residues" evidence="1">
    <location>
        <begin position="72"/>
        <end position="82"/>
    </location>
</feature>
<feature type="compositionally biased region" description="Low complexity" evidence="1">
    <location>
        <begin position="134"/>
        <end position="143"/>
    </location>
</feature>
<organism evidence="2 4">
    <name type="scientific">Halocaridina rubra</name>
    <name type="common">Hawaiian red shrimp</name>
    <dbReference type="NCBI Taxonomy" id="373956"/>
    <lineage>
        <taxon>Eukaryota</taxon>
        <taxon>Metazoa</taxon>
        <taxon>Ecdysozoa</taxon>
        <taxon>Arthropoda</taxon>
        <taxon>Crustacea</taxon>
        <taxon>Multicrustacea</taxon>
        <taxon>Malacostraca</taxon>
        <taxon>Eumalacostraca</taxon>
        <taxon>Eucarida</taxon>
        <taxon>Decapoda</taxon>
        <taxon>Pleocyemata</taxon>
        <taxon>Caridea</taxon>
        <taxon>Atyoidea</taxon>
        <taxon>Atyidae</taxon>
        <taxon>Halocaridina</taxon>
    </lineage>
</organism>
<name>A0AAN8ZZ32_HALRR</name>
<evidence type="ECO:0000313" key="3">
    <source>
        <dbReference type="EMBL" id="KAK7067501.1"/>
    </source>
</evidence>
<feature type="non-terminal residue" evidence="2">
    <location>
        <position position="173"/>
    </location>
</feature>